<dbReference type="Proteomes" id="UP001302602">
    <property type="component" value="Unassembled WGS sequence"/>
</dbReference>
<protein>
    <submittedName>
        <fullName evidence="2">Uncharacterized protein</fullName>
    </submittedName>
</protein>
<reference evidence="2" key="1">
    <citation type="journal article" date="2023" name="Mol. Phylogenet. Evol.">
        <title>Genome-scale phylogeny and comparative genomics of the fungal order Sordariales.</title>
        <authorList>
            <person name="Hensen N."/>
            <person name="Bonometti L."/>
            <person name="Westerberg I."/>
            <person name="Brannstrom I.O."/>
            <person name="Guillou S."/>
            <person name="Cros-Aarteil S."/>
            <person name="Calhoun S."/>
            <person name="Haridas S."/>
            <person name="Kuo A."/>
            <person name="Mondo S."/>
            <person name="Pangilinan J."/>
            <person name="Riley R."/>
            <person name="LaButti K."/>
            <person name="Andreopoulos B."/>
            <person name="Lipzen A."/>
            <person name="Chen C."/>
            <person name="Yan M."/>
            <person name="Daum C."/>
            <person name="Ng V."/>
            <person name="Clum A."/>
            <person name="Steindorff A."/>
            <person name="Ohm R.A."/>
            <person name="Martin F."/>
            <person name="Silar P."/>
            <person name="Natvig D.O."/>
            <person name="Lalanne C."/>
            <person name="Gautier V."/>
            <person name="Ament-Velasquez S.L."/>
            <person name="Kruys A."/>
            <person name="Hutchinson M.I."/>
            <person name="Powell A.J."/>
            <person name="Barry K."/>
            <person name="Miller A.N."/>
            <person name="Grigoriev I.V."/>
            <person name="Debuchy R."/>
            <person name="Gladieux P."/>
            <person name="Hiltunen Thoren M."/>
            <person name="Johannesson H."/>
        </authorList>
    </citation>
    <scope>NUCLEOTIDE SEQUENCE</scope>
    <source>
        <strain evidence="2">CBS 731.68</strain>
    </source>
</reference>
<dbReference type="GeneID" id="87822653"/>
<evidence type="ECO:0000256" key="1">
    <source>
        <dbReference type="SAM" id="MobiDB-lite"/>
    </source>
</evidence>
<dbReference type="EMBL" id="MU853235">
    <property type="protein sequence ID" value="KAK4121036.1"/>
    <property type="molecule type" value="Genomic_DNA"/>
</dbReference>
<reference evidence="2" key="2">
    <citation type="submission" date="2023-05" db="EMBL/GenBank/DDBJ databases">
        <authorList>
            <consortium name="Lawrence Berkeley National Laboratory"/>
            <person name="Steindorff A."/>
            <person name="Hensen N."/>
            <person name="Bonometti L."/>
            <person name="Westerberg I."/>
            <person name="Brannstrom I.O."/>
            <person name="Guillou S."/>
            <person name="Cros-Aarteil S."/>
            <person name="Calhoun S."/>
            <person name="Haridas S."/>
            <person name="Kuo A."/>
            <person name="Mondo S."/>
            <person name="Pangilinan J."/>
            <person name="Riley R."/>
            <person name="Labutti K."/>
            <person name="Andreopoulos B."/>
            <person name="Lipzen A."/>
            <person name="Chen C."/>
            <person name="Yanf M."/>
            <person name="Daum C."/>
            <person name="Ng V."/>
            <person name="Clum A."/>
            <person name="Ohm R."/>
            <person name="Martin F."/>
            <person name="Silar P."/>
            <person name="Natvig D."/>
            <person name="Lalanne C."/>
            <person name="Gautier V."/>
            <person name="Ament-Velasquez S.L."/>
            <person name="Kruys A."/>
            <person name="Hutchinson M.I."/>
            <person name="Powell A.J."/>
            <person name="Barry K."/>
            <person name="Miller A.N."/>
            <person name="Grigoriev I.V."/>
            <person name="Debuchy R."/>
            <person name="Gladieux P."/>
            <person name="Thoren M.H."/>
            <person name="Johannesson H."/>
        </authorList>
    </citation>
    <scope>NUCLEOTIDE SEQUENCE</scope>
    <source>
        <strain evidence="2">CBS 731.68</strain>
    </source>
</reference>
<sequence length="177" mass="19171">MRLTANGSAARARPHKNTNRQDQQSRGLVEFSLGSLPCWDWRGSGGQCRDVAVSDQIGNLPRRFLADPRSCLVHDGLQDSKGGESASCFVEMQCVPQYANRCHGQLHVSALLGQTHPPDFADPGPSAIKVVRHLGGLTGKPQNCTNRHNSCGTGLVSERCQESSAAFTAPYPWESPF</sequence>
<organism evidence="2 3">
    <name type="scientific">Parathielavia appendiculata</name>
    <dbReference type="NCBI Taxonomy" id="2587402"/>
    <lineage>
        <taxon>Eukaryota</taxon>
        <taxon>Fungi</taxon>
        <taxon>Dikarya</taxon>
        <taxon>Ascomycota</taxon>
        <taxon>Pezizomycotina</taxon>
        <taxon>Sordariomycetes</taxon>
        <taxon>Sordariomycetidae</taxon>
        <taxon>Sordariales</taxon>
        <taxon>Chaetomiaceae</taxon>
        <taxon>Parathielavia</taxon>
    </lineage>
</organism>
<name>A0AAN6TW62_9PEZI</name>
<keyword evidence="3" id="KW-1185">Reference proteome</keyword>
<evidence type="ECO:0000313" key="3">
    <source>
        <dbReference type="Proteomes" id="UP001302602"/>
    </source>
</evidence>
<accession>A0AAN6TW62</accession>
<comment type="caution">
    <text evidence="2">The sequence shown here is derived from an EMBL/GenBank/DDBJ whole genome shotgun (WGS) entry which is preliminary data.</text>
</comment>
<gene>
    <name evidence="2" type="ORF">N657DRAFT_133952</name>
</gene>
<dbReference type="AlphaFoldDB" id="A0AAN6TW62"/>
<proteinExistence type="predicted"/>
<dbReference type="RefSeq" id="XP_062644807.1">
    <property type="nucleotide sequence ID" value="XM_062785887.1"/>
</dbReference>
<feature type="region of interest" description="Disordered" evidence="1">
    <location>
        <begin position="1"/>
        <end position="26"/>
    </location>
</feature>
<evidence type="ECO:0000313" key="2">
    <source>
        <dbReference type="EMBL" id="KAK4121036.1"/>
    </source>
</evidence>